<proteinExistence type="predicted"/>
<keyword evidence="2" id="KW-0456">Lyase</keyword>
<dbReference type="OrthoDB" id="2924818at2759"/>
<dbReference type="AlphaFoldDB" id="A0A8H7AFP8"/>
<dbReference type="InterPro" id="IPR017939">
    <property type="entry name" value="G-Glutamylcylcotransferase"/>
</dbReference>
<evidence type="ECO:0000256" key="2">
    <source>
        <dbReference type="ARBA" id="ARBA00023239"/>
    </source>
</evidence>
<dbReference type="InterPro" id="IPR013024">
    <property type="entry name" value="GGCT-like"/>
</dbReference>
<feature type="region of interest" description="Disordered" evidence="4">
    <location>
        <begin position="152"/>
        <end position="173"/>
    </location>
</feature>
<evidence type="ECO:0000313" key="6">
    <source>
        <dbReference type="Proteomes" id="UP000606974"/>
    </source>
</evidence>
<dbReference type="EC" id="4.3.2.9" evidence="1"/>
<evidence type="ECO:0000256" key="1">
    <source>
        <dbReference type="ARBA" id="ARBA00012346"/>
    </source>
</evidence>
<feature type="compositionally biased region" description="Gly residues" evidence="4">
    <location>
        <begin position="329"/>
        <end position="338"/>
    </location>
</feature>
<dbReference type="PANTHER" id="PTHR12935:SF0">
    <property type="entry name" value="GAMMA-GLUTAMYLCYCLOTRANSFERASE"/>
    <property type="match status" value="1"/>
</dbReference>
<evidence type="ECO:0000256" key="3">
    <source>
        <dbReference type="PIRSR" id="PIRSR617939-1"/>
    </source>
</evidence>
<accession>A0A8H7AFP8</accession>
<keyword evidence="6" id="KW-1185">Reference proteome</keyword>
<reference evidence="5" key="1">
    <citation type="submission" date="2020-02" db="EMBL/GenBank/DDBJ databases">
        <authorList>
            <person name="Palmer J.M."/>
        </authorList>
    </citation>
    <scope>NUCLEOTIDE SEQUENCE</scope>
    <source>
        <strain evidence="5">EPUS1.4</strain>
        <tissue evidence="5">Thallus</tissue>
    </source>
</reference>
<sequence length="338" mass="37081">MELSIGLPANPTSSQTGTFYFAYGSNLSPEQMAGRCPEYPATSSIPVAIARLDGWRWIICARGYANIVPFPRTSPQSGGAPKPMSGSEPETLLPQDGEHDQHPHPATAPASDAEPKPDSPGAFHQDDDDDSVVWGLIYNLTAVSESILDGYEGHHTCRNPSPTPNPSPDADEVQRKPFLQGRWDYNKLYLPVRVTRWLQDPVNYGVGSIRSYAPSPEATSTSDKADQAADESEGTEITALVYVDEIRTRPGPVKPEYVGRMNRAIRQSVELGIPKGWVERVMRRWIVDGVEVGERGYVGRSDGHWEGDEHRTHGENHQSELETSHSWVGGAGRKSGPT</sequence>
<feature type="active site" description="Proton acceptor" evidence="3">
    <location>
        <position position="152"/>
    </location>
</feature>
<feature type="region of interest" description="Disordered" evidence="4">
    <location>
        <begin position="70"/>
        <end position="128"/>
    </location>
</feature>
<name>A0A8H7AFP8_9EURO</name>
<comment type="caution">
    <text evidence="5">The sequence shown here is derived from an EMBL/GenBank/DDBJ whole genome shotgun (WGS) entry which is preliminary data.</text>
</comment>
<protein>
    <recommendedName>
        <fullName evidence="1">gamma-glutamylcyclotransferase</fullName>
        <ecNumber evidence="1">4.3.2.9</ecNumber>
    </recommendedName>
</protein>
<organism evidence="5 6">
    <name type="scientific">Endocarpon pusillum</name>
    <dbReference type="NCBI Taxonomy" id="364733"/>
    <lineage>
        <taxon>Eukaryota</taxon>
        <taxon>Fungi</taxon>
        <taxon>Dikarya</taxon>
        <taxon>Ascomycota</taxon>
        <taxon>Pezizomycotina</taxon>
        <taxon>Eurotiomycetes</taxon>
        <taxon>Chaetothyriomycetidae</taxon>
        <taxon>Verrucariales</taxon>
        <taxon>Verrucariaceae</taxon>
        <taxon>Endocarpon</taxon>
    </lineage>
</organism>
<feature type="region of interest" description="Disordered" evidence="4">
    <location>
        <begin position="301"/>
        <end position="338"/>
    </location>
</feature>
<feature type="compositionally biased region" description="Basic and acidic residues" evidence="4">
    <location>
        <begin position="301"/>
        <end position="323"/>
    </location>
</feature>
<dbReference type="PANTHER" id="PTHR12935">
    <property type="entry name" value="GAMMA-GLUTAMYLCYCLOTRANSFERASE"/>
    <property type="match status" value="1"/>
</dbReference>
<dbReference type="CDD" id="cd06661">
    <property type="entry name" value="GGCT_like"/>
    <property type="match status" value="1"/>
</dbReference>
<dbReference type="Gene3D" id="3.10.490.10">
    <property type="entry name" value="Gamma-glutamyl cyclotransferase-like"/>
    <property type="match status" value="1"/>
</dbReference>
<dbReference type="GO" id="GO:0003839">
    <property type="term" value="F:gamma-glutamylcyclotransferase activity"/>
    <property type="evidence" value="ECO:0007669"/>
    <property type="project" value="UniProtKB-EC"/>
</dbReference>
<dbReference type="Proteomes" id="UP000606974">
    <property type="component" value="Unassembled WGS sequence"/>
</dbReference>
<evidence type="ECO:0000313" key="5">
    <source>
        <dbReference type="EMBL" id="KAF7506281.1"/>
    </source>
</evidence>
<feature type="region of interest" description="Disordered" evidence="4">
    <location>
        <begin position="211"/>
        <end position="233"/>
    </location>
</feature>
<dbReference type="EMBL" id="JAACFV010000090">
    <property type="protein sequence ID" value="KAF7506281.1"/>
    <property type="molecule type" value="Genomic_DNA"/>
</dbReference>
<evidence type="ECO:0000256" key="4">
    <source>
        <dbReference type="SAM" id="MobiDB-lite"/>
    </source>
</evidence>
<gene>
    <name evidence="5" type="ORF">GJ744_012089</name>
</gene>